<evidence type="ECO:0000313" key="3">
    <source>
        <dbReference type="EMBL" id="TKC16172.1"/>
    </source>
</evidence>
<keyword evidence="1" id="KW-0862">Zinc</keyword>
<dbReference type="Proteomes" id="UP000307756">
    <property type="component" value="Unassembled WGS sequence"/>
</dbReference>
<dbReference type="EMBL" id="SWBM01000003">
    <property type="protein sequence ID" value="TKC16172.1"/>
    <property type="molecule type" value="Genomic_DNA"/>
</dbReference>
<keyword evidence="1" id="KW-0863">Zinc-finger</keyword>
<name>A0A4U1D1P2_9BACI</name>
<evidence type="ECO:0000313" key="4">
    <source>
        <dbReference type="Proteomes" id="UP000307756"/>
    </source>
</evidence>
<protein>
    <recommendedName>
        <fullName evidence="2">SWIM-type domain-containing protein</fullName>
    </recommendedName>
</protein>
<dbReference type="InterPro" id="IPR007527">
    <property type="entry name" value="Znf_SWIM"/>
</dbReference>
<organism evidence="3 4">
    <name type="scientific">Robertmurraya kyonggiensis</name>
    <dbReference type="NCBI Taxonomy" id="1037680"/>
    <lineage>
        <taxon>Bacteria</taxon>
        <taxon>Bacillati</taxon>
        <taxon>Bacillota</taxon>
        <taxon>Bacilli</taxon>
        <taxon>Bacillales</taxon>
        <taxon>Bacillaceae</taxon>
        <taxon>Robertmurraya</taxon>
    </lineage>
</organism>
<dbReference type="GO" id="GO:0008270">
    <property type="term" value="F:zinc ion binding"/>
    <property type="evidence" value="ECO:0007669"/>
    <property type="project" value="UniProtKB-KW"/>
</dbReference>
<dbReference type="OrthoDB" id="26424at2"/>
<evidence type="ECO:0000259" key="2">
    <source>
        <dbReference type="PROSITE" id="PS50966"/>
    </source>
</evidence>
<dbReference type="RefSeq" id="WP_136832053.1">
    <property type="nucleotide sequence ID" value="NZ_SWBM01000003.1"/>
</dbReference>
<keyword evidence="1" id="KW-0479">Metal-binding</keyword>
<keyword evidence="4" id="KW-1185">Reference proteome</keyword>
<dbReference type="AlphaFoldDB" id="A0A4U1D1P2"/>
<dbReference type="PROSITE" id="PS50966">
    <property type="entry name" value="ZF_SWIM"/>
    <property type="match status" value="1"/>
</dbReference>
<sequence length="545" mass="64676">MNINNFKSYINKTILDRGHDYFLEGRVEKAIDKGEQEYIFHIEGSDNYEVLVELDEDGDILYSECDCPYDFGPICKHEVAVFFQLKEMLNQVNVKDKNFRKEPKIQEVLKDLPREELIDIILNIVKKDDRLESSLRLKYSKVDHKQELKRAQQLIKEIVKEYKGREGFIKYRDTGDFVREMMDIDEIARTTEDVLLALDISFLLLKEAIDAFQYADDSDGNIGYLVTNTLGAVEEIASRGTGVEHVQIFEKLFAQLDKQYFDGWEDFKFDLLNICIGMATDVKLREQLRFKLESMLKKESDRYMQEQILQLLLGLIEQYGTKEEEDEFISRHLQFTSFRERVLAKYLQEGKYQQVIELADEGEEKDLKYPGLISKWKKFRYEAYKKLQLSDEQKVLGKELFFDGNFEYYQDLKELASREDFYANLKRELKDADGWYSTRMFLRLIEEENDLDEILEFVKNNPSYIEQYEKKLLGQFKEEVIEIYQDYIKAEAATSSNRNQYKEICRKLKKYKVIAGDERLQELVAYFKSLYIKRPAFIDELGKIR</sequence>
<gene>
    <name evidence="3" type="ORF">FA727_14545</name>
</gene>
<feature type="domain" description="SWIM-type" evidence="2">
    <location>
        <begin position="48"/>
        <end position="86"/>
    </location>
</feature>
<evidence type="ECO:0000256" key="1">
    <source>
        <dbReference type="PROSITE-ProRule" id="PRU00325"/>
    </source>
</evidence>
<proteinExistence type="predicted"/>
<accession>A0A4U1D1P2</accession>
<reference evidence="3 4" key="1">
    <citation type="journal article" date="2011" name="J. Microbiol.">
        <title>Bacillus kyonggiensis sp. nov., isolated from soil of a lettuce field.</title>
        <authorList>
            <person name="Dong K."/>
            <person name="Lee S."/>
        </authorList>
    </citation>
    <scope>NUCLEOTIDE SEQUENCE [LARGE SCALE GENOMIC DNA]</scope>
    <source>
        <strain evidence="3 4">NB22</strain>
    </source>
</reference>
<comment type="caution">
    <text evidence="3">The sequence shown here is derived from an EMBL/GenBank/DDBJ whole genome shotgun (WGS) entry which is preliminary data.</text>
</comment>